<organism evidence="2 3">
    <name type="scientific">Penicillium salamii</name>
    <dbReference type="NCBI Taxonomy" id="1612424"/>
    <lineage>
        <taxon>Eukaryota</taxon>
        <taxon>Fungi</taxon>
        <taxon>Dikarya</taxon>
        <taxon>Ascomycota</taxon>
        <taxon>Pezizomycotina</taxon>
        <taxon>Eurotiomycetes</taxon>
        <taxon>Eurotiomycetidae</taxon>
        <taxon>Eurotiales</taxon>
        <taxon>Aspergillaceae</taxon>
        <taxon>Penicillium</taxon>
    </lineage>
</organism>
<feature type="compositionally biased region" description="Basic and acidic residues" evidence="1">
    <location>
        <begin position="71"/>
        <end position="119"/>
    </location>
</feature>
<evidence type="ECO:0000313" key="3">
    <source>
        <dbReference type="Proteomes" id="UP001152649"/>
    </source>
</evidence>
<dbReference type="OrthoDB" id="2567806at2759"/>
<feature type="compositionally biased region" description="Acidic residues" evidence="1">
    <location>
        <begin position="199"/>
        <end position="221"/>
    </location>
</feature>
<feature type="compositionally biased region" description="Basic and acidic residues" evidence="1">
    <location>
        <begin position="31"/>
        <end position="55"/>
    </location>
</feature>
<dbReference type="AlphaFoldDB" id="A0A9W4NB49"/>
<keyword evidence="3" id="KW-1185">Reference proteome</keyword>
<dbReference type="EMBL" id="CAJVPG010000099">
    <property type="protein sequence ID" value="CAG8328265.1"/>
    <property type="molecule type" value="Genomic_DNA"/>
</dbReference>
<feature type="region of interest" description="Disordered" evidence="1">
    <location>
        <begin position="22"/>
        <end position="279"/>
    </location>
</feature>
<evidence type="ECO:0000256" key="1">
    <source>
        <dbReference type="SAM" id="MobiDB-lite"/>
    </source>
</evidence>
<reference evidence="2" key="1">
    <citation type="submission" date="2021-07" db="EMBL/GenBank/DDBJ databases">
        <authorList>
            <person name="Branca A.L. A."/>
        </authorList>
    </citation>
    <scope>NUCLEOTIDE SEQUENCE</scope>
</reference>
<feature type="compositionally biased region" description="Basic and acidic residues" evidence="1">
    <location>
        <begin position="138"/>
        <end position="150"/>
    </location>
</feature>
<protein>
    <recommendedName>
        <fullName evidence="4">DUF5872 domain-containing protein</fullName>
    </recommendedName>
</protein>
<accession>A0A9W4NB49</accession>
<dbReference type="Proteomes" id="UP001152649">
    <property type="component" value="Unassembled WGS sequence"/>
</dbReference>
<feature type="compositionally biased region" description="Basic and acidic residues" evidence="1">
    <location>
        <begin position="222"/>
        <end position="238"/>
    </location>
</feature>
<name>A0A9W4NB49_9EURO</name>
<sequence>MNSGADFFYNCAHCPFLYFISTPSTNPIMPPKEKYTDPELRDEVKEEIHNSDKGGKPGQWSARKAQMMASEYKKRGGDYNTTKEEGQSESQKHLDDWTKEEWQTKDGEGTARQDDDSRKRYLPKKAWEELSEGEKEETDEKKVEESKEGKQFVGNTGEAKEARRRASVGSGDEGQKGEDDEDAKGKGEEKEEDKKGDKSDEDEQQKDDDDEEEENKDDDQTDESKGHKKGTLEEHDGDSGEQTQSEGKGAGDKRTAKQDTSPNKKQKDSARMKSLRKRE</sequence>
<evidence type="ECO:0000313" key="2">
    <source>
        <dbReference type="EMBL" id="CAG8328265.1"/>
    </source>
</evidence>
<evidence type="ECO:0008006" key="4">
    <source>
        <dbReference type="Google" id="ProtNLM"/>
    </source>
</evidence>
<gene>
    <name evidence="2" type="ORF">PSALAMII_LOCUS2535</name>
</gene>
<comment type="caution">
    <text evidence="2">The sequence shown here is derived from an EMBL/GenBank/DDBJ whole genome shotgun (WGS) entry which is preliminary data.</text>
</comment>
<proteinExistence type="predicted"/>
<feature type="compositionally biased region" description="Basic and acidic residues" evidence="1">
    <location>
        <begin position="173"/>
        <end position="198"/>
    </location>
</feature>